<dbReference type="Proteomes" id="UP000523079">
    <property type="component" value="Unassembled WGS sequence"/>
</dbReference>
<dbReference type="PANTHER" id="PTHR47992">
    <property type="entry name" value="PROTEIN PHOSPHATASE"/>
    <property type="match status" value="1"/>
</dbReference>
<sequence length="332" mass="35073">MHALAYGAVTDRGSVRAINEDSILALPPVFVVADGIGGNEAGEVASAIVVEEFTALAQHDRIDPDDVAATLETAHQRVRSLHQGRPFGACTTAVGAVAIEDGPSSYWVVFNVGDSRIYQRGAGEGTLRQISVDHSHVQELVDAGLITAERALTHPERHVVTRAVGSDDGCVPDFWVLPMVPGDRLVICSDGLFGDTAPDELEAISATAGPPTAVADLLLAAALRDGARDNVSVVVVDVLAEQRATDGSDRQHDHDGHGPGWNDHERRDGDHRTGDHDGADHESADHEGGDHLSAGAGEDDHRDERDEHTVRIDRDGAGRERPLTSTARGGGA</sequence>
<evidence type="ECO:0000313" key="4">
    <source>
        <dbReference type="Proteomes" id="UP000523079"/>
    </source>
</evidence>
<feature type="compositionally biased region" description="Basic and acidic residues" evidence="1">
    <location>
        <begin position="298"/>
        <end position="322"/>
    </location>
</feature>
<evidence type="ECO:0000313" key="3">
    <source>
        <dbReference type="EMBL" id="MBA8793420.1"/>
    </source>
</evidence>
<feature type="compositionally biased region" description="Basic and acidic residues" evidence="1">
    <location>
        <begin position="244"/>
        <end position="290"/>
    </location>
</feature>
<name>A0A7W3IQN3_9ACTN</name>
<feature type="domain" description="PPM-type phosphatase" evidence="2">
    <location>
        <begin position="5"/>
        <end position="238"/>
    </location>
</feature>
<evidence type="ECO:0000259" key="2">
    <source>
        <dbReference type="PROSITE" id="PS51746"/>
    </source>
</evidence>
<dbReference type="Pfam" id="PF13672">
    <property type="entry name" value="PP2C_2"/>
    <property type="match status" value="1"/>
</dbReference>
<dbReference type="PROSITE" id="PS51746">
    <property type="entry name" value="PPM_2"/>
    <property type="match status" value="1"/>
</dbReference>
<organism evidence="3 4">
    <name type="scientific">Microlunatus kandeliicorticis</name>
    <dbReference type="NCBI Taxonomy" id="1759536"/>
    <lineage>
        <taxon>Bacteria</taxon>
        <taxon>Bacillati</taxon>
        <taxon>Actinomycetota</taxon>
        <taxon>Actinomycetes</taxon>
        <taxon>Propionibacteriales</taxon>
        <taxon>Propionibacteriaceae</taxon>
        <taxon>Microlunatus</taxon>
    </lineage>
</organism>
<dbReference type="SMART" id="SM00332">
    <property type="entry name" value="PP2Cc"/>
    <property type="match status" value="1"/>
</dbReference>
<protein>
    <submittedName>
        <fullName evidence="3">Protein phosphatase</fullName>
        <ecNumber evidence="3">3.1.3.16</ecNumber>
    </submittedName>
</protein>
<dbReference type="InterPro" id="IPR015655">
    <property type="entry name" value="PP2C"/>
</dbReference>
<dbReference type="EMBL" id="JACGWT010000002">
    <property type="protein sequence ID" value="MBA8793420.1"/>
    <property type="molecule type" value="Genomic_DNA"/>
</dbReference>
<gene>
    <name evidence="3" type="ORF">FHX74_001025</name>
</gene>
<keyword evidence="3" id="KW-0378">Hydrolase</keyword>
<dbReference type="SUPFAM" id="SSF81606">
    <property type="entry name" value="PP2C-like"/>
    <property type="match status" value="1"/>
</dbReference>
<dbReference type="AlphaFoldDB" id="A0A7W3IQN3"/>
<dbReference type="CDD" id="cd00143">
    <property type="entry name" value="PP2Cc"/>
    <property type="match status" value="1"/>
</dbReference>
<feature type="compositionally biased region" description="Polar residues" evidence="1">
    <location>
        <begin position="323"/>
        <end position="332"/>
    </location>
</feature>
<keyword evidence="4" id="KW-1185">Reference proteome</keyword>
<proteinExistence type="predicted"/>
<dbReference type="InterPro" id="IPR036457">
    <property type="entry name" value="PPM-type-like_dom_sf"/>
</dbReference>
<dbReference type="SMART" id="SM00331">
    <property type="entry name" value="PP2C_SIG"/>
    <property type="match status" value="1"/>
</dbReference>
<comment type="caution">
    <text evidence="3">The sequence shown here is derived from an EMBL/GenBank/DDBJ whole genome shotgun (WGS) entry which is preliminary data.</text>
</comment>
<accession>A0A7W3IQN3</accession>
<feature type="region of interest" description="Disordered" evidence="1">
    <location>
        <begin position="244"/>
        <end position="332"/>
    </location>
</feature>
<dbReference type="EC" id="3.1.3.16" evidence="3"/>
<dbReference type="GO" id="GO:0004722">
    <property type="term" value="F:protein serine/threonine phosphatase activity"/>
    <property type="evidence" value="ECO:0007669"/>
    <property type="project" value="UniProtKB-EC"/>
</dbReference>
<dbReference type="InterPro" id="IPR001932">
    <property type="entry name" value="PPM-type_phosphatase-like_dom"/>
</dbReference>
<evidence type="ECO:0000256" key="1">
    <source>
        <dbReference type="SAM" id="MobiDB-lite"/>
    </source>
</evidence>
<dbReference type="RefSeq" id="WP_182559049.1">
    <property type="nucleotide sequence ID" value="NZ_JACGWT010000002.1"/>
</dbReference>
<dbReference type="Gene3D" id="3.60.40.10">
    <property type="entry name" value="PPM-type phosphatase domain"/>
    <property type="match status" value="1"/>
</dbReference>
<reference evidence="3 4" key="1">
    <citation type="submission" date="2020-07" db="EMBL/GenBank/DDBJ databases">
        <title>Sequencing the genomes of 1000 actinobacteria strains.</title>
        <authorList>
            <person name="Klenk H.-P."/>
        </authorList>
    </citation>
    <scope>NUCLEOTIDE SEQUENCE [LARGE SCALE GENOMIC DNA]</scope>
    <source>
        <strain evidence="3 4">DSM 100723</strain>
    </source>
</reference>